<dbReference type="SUPFAM" id="SSF53335">
    <property type="entry name" value="S-adenosyl-L-methionine-dependent methyltransferases"/>
    <property type="match status" value="1"/>
</dbReference>
<organism evidence="4 5">
    <name type="scientific">Exophiala bonariae</name>
    <dbReference type="NCBI Taxonomy" id="1690606"/>
    <lineage>
        <taxon>Eukaryota</taxon>
        <taxon>Fungi</taxon>
        <taxon>Dikarya</taxon>
        <taxon>Ascomycota</taxon>
        <taxon>Pezizomycotina</taxon>
        <taxon>Eurotiomycetes</taxon>
        <taxon>Chaetothyriomycetidae</taxon>
        <taxon>Chaetothyriales</taxon>
        <taxon>Herpotrichiellaceae</taxon>
        <taxon>Exophiala</taxon>
    </lineage>
</organism>
<dbReference type="PANTHER" id="PTHR43861:SF1">
    <property type="entry name" value="TRANS-ACONITATE 2-METHYLTRANSFERASE"/>
    <property type="match status" value="1"/>
</dbReference>
<dbReference type="GeneID" id="89969927"/>
<dbReference type="GO" id="GO:0032259">
    <property type="term" value="P:methylation"/>
    <property type="evidence" value="ECO:0007669"/>
    <property type="project" value="UniProtKB-KW"/>
</dbReference>
<evidence type="ECO:0000313" key="5">
    <source>
        <dbReference type="Proteomes" id="UP001358417"/>
    </source>
</evidence>
<keyword evidence="1" id="KW-0489">Methyltransferase</keyword>
<evidence type="ECO:0000256" key="1">
    <source>
        <dbReference type="ARBA" id="ARBA00022603"/>
    </source>
</evidence>
<keyword evidence="5" id="KW-1185">Reference proteome</keyword>
<dbReference type="AlphaFoldDB" id="A0AAV9NC91"/>
<dbReference type="Proteomes" id="UP001358417">
    <property type="component" value="Unassembled WGS sequence"/>
</dbReference>
<protein>
    <recommendedName>
        <fullName evidence="3">Methyltransferase domain-containing protein</fullName>
    </recommendedName>
</protein>
<dbReference type="CDD" id="cd02440">
    <property type="entry name" value="AdoMet_MTases"/>
    <property type="match status" value="1"/>
</dbReference>
<evidence type="ECO:0000259" key="3">
    <source>
        <dbReference type="Pfam" id="PF13649"/>
    </source>
</evidence>
<dbReference type="EMBL" id="JAVRRD010000011">
    <property type="protein sequence ID" value="KAK5053750.1"/>
    <property type="molecule type" value="Genomic_DNA"/>
</dbReference>
<keyword evidence="2" id="KW-0808">Transferase</keyword>
<dbReference type="Gene3D" id="3.40.50.150">
    <property type="entry name" value="Vaccinia Virus protein VP39"/>
    <property type="match status" value="1"/>
</dbReference>
<name>A0AAV9NC91_9EURO</name>
<accession>A0AAV9NC91</accession>
<gene>
    <name evidence="4" type="ORF">LTR84_001711</name>
</gene>
<evidence type="ECO:0000313" key="4">
    <source>
        <dbReference type="EMBL" id="KAK5053750.1"/>
    </source>
</evidence>
<dbReference type="Pfam" id="PF13649">
    <property type="entry name" value="Methyltransf_25"/>
    <property type="match status" value="1"/>
</dbReference>
<feature type="domain" description="Methyltransferase" evidence="3">
    <location>
        <begin position="52"/>
        <end position="145"/>
    </location>
</feature>
<dbReference type="RefSeq" id="XP_064706875.1">
    <property type="nucleotide sequence ID" value="XM_064845330.1"/>
</dbReference>
<dbReference type="InterPro" id="IPR029063">
    <property type="entry name" value="SAM-dependent_MTases_sf"/>
</dbReference>
<proteinExistence type="predicted"/>
<dbReference type="InterPro" id="IPR041698">
    <property type="entry name" value="Methyltransf_25"/>
</dbReference>
<dbReference type="PANTHER" id="PTHR43861">
    <property type="entry name" value="TRANS-ACONITATE 2-METHYLTRANSFERASE-RELATED"/>
    <property type="match status" value="1"/>
</dbReference>
<comment type="caution">
    <text evidence="4">The sequence shown here is derived from an EMBL/GenBank/DDBJ whole genome shotgun (WGS) entry which is preliminary data.</text>
</comment>
<evidence type="ECO:0000256" key="2">
    <source>
        <dbReference type="ARBA" id="ARBA00022679"/>
    </source>
</evidence>
<sequence length="215" mass="23994">MEENENLKSLVKQSYDEIAQHYLDWSAEHESPRASQIQNLLAKITNPADAPVLELGCGAGIPGTDLLSRKFRSVVANDISDAQIDLAKKNISPKNVQFIAGDMMKLTFEPSHFDAVVAFYSVIHLPKEEQLEIFKQICSWLKPGGFLLCNLGTTENPGGTKPWLGGAQMYWSGFDADQYQTLLTERGFSLINTEIISDNEDGRMVPFLWILAQKT</sequence>
<dbReference type="GO" id="GO:0008168">
    <property type="term" value="F:methyltransferase activity"/>
    <property type="evidence" value="ECO:0007669"/>
    <property type="project" value="UniProtKB-KW"/>
</dbReference>
<reference evidence="4 5" key="1">
    <citation type="submission" date="2023-08" db="EMBL/GenBank/DDBJ databases">
        <title>Black Yeasts Isolated from many extreme environments.</title>
        <authorList>
            <person name="Coleine C."/>
            <person name="Stajich J.E."/>
            <person name="Selbmann L."/>
        </authorList>
    </citation>
    <scope>NUCLEOTIDE SEQUENCE [LARGE SCALE GENOMIC DNA]</scope>
    <source>
        <strain evidence="4 5">CCFEE 5792</strain>
    </source>
</reference>